<gene>
    <name evidence="2" type="ORF">CPB84DRAFT_1743008</name>
</gene>
<reference evidence="2" key="1">
    <citation type="submission" date="2020-11" db="EMBL/GenBank/DDBJ databases">
        <authorList>
            <consortium name="DOE Joint Genome Institute"/>
            <person name="Ahrendt S."/>
            <person name="Riley R."/>
            <person name="Andreopoulos W."/>
            <person name="LaButti K."/>
            <person name="Pangilinan J."/>
            <person name="Ruiz-duenas F.J."/>
            <person name="Barrasa J.M."/>
            <person name="Sanchez-Garcia M."/>
            <person name="Camarero S."/>
            <person name="Miyauchi S."/>
            <person name="Serrano A."/>
            <person name="Linde D."/>
            <person name="Babiker R."/>
            <person name="Drula E."/>
            <person name="Ayuso-Fernandez I."/>
            <person name="Pacheco R."/>
            <person name="Padilla G."/>
            <person name="Ferreira P."/>
            <person name="Barriuso J."/>
            <person name="Kellner H."/>
            <person name="Castanera R."/>
            <person name="Alfaro M."/>
            <person name="Ramirez L."/>
            <person name="Pisabarro A.G."/>
            <person name="Kuo A."/>
            <person name="Tritt A."/>
            <person name="Lipzen A."/>
            <person name="He G."/>
            <person name="Yan M."/>
            <person name="Ng V."/>
            <person name="Cullen D."/>
            <person name="Martin F."/>
            <person name="Rosso M.-N."/>
            <person name="Henrissat B."/>
            <person name="Hibbett D."/>
            <person name="Martinez A.T."/>
            <person name="Grigoriev I.V."/>
        </authorList>
    </citation>
    <scope>NUCLEOTIDE SEQUENCE</scope>
    <source>
        <strain evidence="2">AH 44721</strain>
    </source>
</reference>
<protein>
    <submittedName>
        <fullName evidence="2">Uncharacterized protein</fullName>
    </submittedName>
</protein>
<evidence type="ECO:0000313" key="3">
    <source>
        <dbReference type="Proteomes" id="UP000724874"/>
    </source>
</evidence>
<dbReference type="EMBL" id="JADNYJ010000004">
    <property type="protein sequence ID" value="KAF8911637.1"/>
    <property type="molecule type" value="Genomic_DNA"/>
</dbReference>
<evidence type="ECO:0000313" key="2">
    <source>
        <dbReference type="EMBL" id="KAF8911637.1"/>
    </source>
</evidence>
<dbReference type="OrthoDB" id="3042126at2759"/>
<organism evidence="2 3">
    <name type="scientific">Gymnopilus junonius</name>
    <name type="common">Spectacular rustgill mushroom</name>
    <name type="synonym">Gymnopilus spectabilis subsp. junonius</name>
    <dbReference type="NCBI Taxonomy" id="109634"/>
    <lineage>
        <taxon>Eukaryota</taxon>
        <taxon>Fungi</taxon>
        <taxon>Dikarya</taxon>
        <taxon>Basidiomycota</taxon>
        <taxon>Agaricomycotina</taxon>
        <taxon>Agaricomycetes</taxon>
        <taxon>Agaricomycetidae</taxon>
        <taxon>Agaricales</taxon>
        <taxon>Agaricineae</taxon>
        <taxon>Hymenogastraceae</taxon>
        <taxon>Gymnopilus</taxon>
    </lineage>
</organism>
<feature type="compositionally biased region" description="Basic and acidic residues" evidence="1">
    <location>
        <begin position="90"/>
        <end position="105"/>
    </location>
</feature>
<dbReference type="Proteomes" id="UP000724874">
    <property type="component" value="Unassembled WGS sequence"/>
</dbReference>
<comment type="caution">
    <text evidence="2">The sequence shown here is derived from an EMBL/GenBank/DDBJ whole genome shotgun (WGS) entry which is preliminary data.</text>
</comment>
<dbReference type="AlphaFoldDB" id="A0A9P5TT31"/>
<name>A0A9P5TT31_GYMJU</name>
<evidence type="ECO:0000256" key="1">
    <source>
        <dbReference type="SAM" id="MobiDB-lite"/>
    </source>
</evidence>
<proteinExistence type="predicted"/>
<feature type="region of interest" description="Disordered" evidence="1">
    <location>
        <begin position="86"/>
        <end position="119"/>
    </location>
</feature>
<sequence length="246" mass="27495">MCTPKPSTESLFLASIESQRFDPQLKIQTASPPPTVTKNEAPKCHIPSHPNRLIKKKSSTIVCPLLRLQGHVEIPTTVVRSEKTPLLNPDKTKTETPNSRCEDNGRIAQPTSDDQAGYHSSSDCCIPPIGDIFKRKGHIHTIDVYEKKEGETTRTVVRPFKSIANRATSPAREAFRQLDCSCGTNAFEEELDFAQVQRKKRLPADASEFIIRVETKLERSVTQAMLDERGNVSQVDMASGRVELRE</sequence>
<accession>A0A9P5TT31</accession>
<feature type="compositionally biased region" description="Polar residues" evidence="1">
    <location>
        <begin position="109"/>
        <end position="119"/>
    </location>
</feature>
<keyword evidence="3" id="KW-1185">Reference proteome</keyword>